<organism evidence="2 3">
    <name type="scientific">Canavalia gladiata</name>
    <name type="common">Sword bean</name>
    <name type="synonym">Dolichos gladiatus</name>
    <dbReference type="NCBI Taxonomy" id="3824"/>
    <lineage>
        <taxon>Eukaryota</taxon>
        <taxon>Viridiplantae</taxon>
        <taxon>Streptophyta</taxon>
        <taxon>Embryophyta</taxon>
        <taxon>Tracheophyta</taxon>
        <taxon>Spermatophyta</taxon>
        <taxon>Magnoliopsida</taxon>
        <taxon>eudicotyledons</taxon>
        <taxon>Gunneridae</taxon>
        <taxon>Pentapetalae</taxon>
        <taxon>rosids</taxon>
        <taxon>fabids</taxon>
        <taxon>Fabales</taxon>
        <taxon>Fabaceae</taxon>
        <taxon>Papilionoideae</taxon>
        <taxon>50 kb inversion clade</taxon>
        <taxon>NPAAA clade</taxon>
        <taxon>indigoferoid/millettioid clade</taxon>
        <taxon>Phaseoleae</taxon>
        <taxon>Canavalia</taxon>
    </lineage>
</organism>
<accession>A0AAN9PXS1</accession>
<name>A0AAN9PXS1_CANGL</name>
<evidence type="ECO:0000313" key="2">
    <source>
        <dbReference type="EMBL" id="KAK7312543.1"/>
    </source>
</evidence>
<evidence type="ECO:0000313" key="3">
    <source>
        <dbReference type="Proteomes" id="UP001367508"/>
    </source>
</evidence>
<protein>
    <submittedName>
        <fullName evidence="2">Uncharacterized protein</fullName>
    </submittedName>
</protein>
<comment type="caution">
    <text evidence="2">The sequence shown here is derived from an EMBL/GenBank/DDBJ whole genome shotgun (WGS) entry which is preliminary data.</text>
</comment>
<gene>
    <name evidence="2" type="ORF">VNO77_36477</name>
</gene>
<feature type="region of interest" description="Disordered" evidence="1">
    <location>
        <begin position="55"/>
        <end position="75"/>
    </location>
</feature>
<proteinExistence type="predicted"/>
<feature type="region of interest" description="Disordered" evidence="1">
    <location>
        <begin position="1"/>
        <end position="34"/>
    </location>
</feature>
<keyword evidence="3" id="KW-1185">Reference proteome</keyword>
<dbReference type="EMBL" id="JAYMYQ010000009">
    <property type="protein sequence ID" value="KAK7312543.1"/>
    <property type="molecule type" value="Genomic_DNA"/>
</dbReference>
<dbReference type="Proteomes" id="UP001367508">
    <property type="component" value="Unassembled WGS sequence"/>
</dbReference>
<evidence type="ECO:0000256" key="1">
    <source>
        <dbReference type="SAM" id="MobiDB-lite"/>
    </source>
</evidence>
<sequence>MATDANLQITTHDNNDDTATNNLESGSNGKSDSQPVIESKFTISQLTFCYQPLGKLSSTRDASDNSKYEQPFHED</sequence>
<dbReference type="AlphaFoldDB" id="A0AAN9PXS1"/>
<feature type="compositionally biased region" description="Basic and acidic residues" evidence="1">
    <location>
        <begin position="61"/>
        <end position="75"/>
    </location>
</feature>
<reference evidence="2 3" key="1">
    <citation type="submission" date="2024-01" db="EMBL/GenBank/DDBJ databases">
        <title>The genomes of 5 underutilized Papilionoideae crops provide insights into root nodulation and disease resistanc.</title>
        <authorList>
            <person name="Jiang F."/>
        </authorList>
    </citation>
    <scope>NUCLEOTIDE SEQUENCE [LARGE SCALE GENOMIC DNA]</scope>
    <source>
        <strain evidence="2">LVBAO_FW01</strain>
        <tissue evidence="2">Leaves</tissue>
    </source>
</reference>
<feature type="compositionally biased region" description="Polar residues" evidence="1">
    <location>
        <begin position="23"/>
        <end position="34"/>
    </location>
</feature>